<comment type="similarity">
    <text evidence="1">Belongs to the short-chain fatty acyl-CoA assimilation regulator (ScfR) family.</text>
</comment>
<dbReference type="RefSeq" id="WP_172344604.1">
    <property type="nucleotide sequence ID" value="NZ_CASYYZ010000084.1"/>
</dbReference>
<dbReference type="Gene3D" id="1.10.260.40">
    <property type="entry name" value="lambda repressor-like DNA-binding domains"/>
    <property type="match status" value="1"/>
</dbReference>
<dbReference type="InterPro" id="IPR010359">
    <property type="entry name" value="IrrE_HExxH"/>
</dbReference>
<dbReference type="Pfam" id="PF01381">
    <property type="entry name" value="HTH_3"/>
    <property type="match status" value="1"/>
</dbReference>
<dbReference type="PANTHER" id="PTHR43236:SF1">
    <property type="entry name" value="BLL7220 PROTEIN"/>
    <property type="match status" value="1"/>
</dbReference>
<organism evidence="3 4">
    <name type="scientific">Xylanibacter caecicola</name>
    <dbReference type="NCBI Taxonomy" id="2736294"/>
    <lineage>
        <taxon>Bacteria</taxon>
        <taxon>Pseudomonadati</taxon>
        <taxon>Bacteroidota</taxon>
        <taxon>Bacteroidia</taxon>
        <taxon>Bacteroidales</taxon>
        <taxon>Prevotellaceae</taxon>
        <taxon>Xylanibacter</taxon>
    </lineage>
</organism>
<evidence type="ECO:0000313" key="3">
    <source>
        <dbReference type="EMBL" id="NPE25123.1"/>
    </source>
</evidence>
<dbReference type="Pfam" id="PF06114">
    <property type="entry name" value="Peptidase_M78"/>
    <property type="match status" value="1"/>
</dbReference>
<dbReference type="EMBL" id="JABKKJ010000007">
    <property type="protein sequence ID" value="NPE25123.1"/>
    <property type="molecule type" value="Genomic_DNA"/>
</dbReference>
<evidence type="ECO:0000256" key="1">
    <source>
        <dbReference type="ARBA" id="ARBA00007227"/>
    </source>
</evidence>
<dbReference type="SMART" id="SM00530">
    <property type="entry name" value="HTH_XRE"/>
    <property type="match status" value="1"/>
</dbReference>
<protein>
    <submittedName>
        <fullName evidence="3">ImmA/IrrE family metallo-endopeptidase</fullName>
    </submittedName>
</protein>
<dbReference type="PANTHER" id="PTHR43236">
    <property type="entry name" value="ANTITOXIN HIGA1"/>
    <property type="match status" value="1"/>
</dbReference>
<dbReference type="Proteomes" id="UP000820977">
    <property type="component" value="Unassembled WGS sequence"/>
</dbReference>
<sequence length="348" mass="39760">MRKFNHSRIKIARKSGRMSMDDLVARMGDKAISKNSISRIERGLLCPSARTLEAIACACNVPQSYFYDSDVSIGKLDFRFAKTMPVKEAERIEALVTSDIQKYFSVEKTVNPEGTEYNPLKRMSIGTYDDVENVAVNLRKKMYIGNQPIFSVYELLMNCGVRIIEVDIKNDDFLGVSTFVCDYIPVVVINSRVNTTTERKRFTALHELAHLILNIKPLSETAGDAEENKYSDLSYKVSMKRPTTERICNYFAAAMLLPQPCIYARLGHRRTGLSLSELISIRCMYGISIAATVHRCHDLAIIDDTEYDNLYDNMIKKNTMETGWGEFPIKEKADRMQLLEERIRKELL</sequence>
<evidence type="ECO:0000313" key="4">
    <source>
        <dbReference type="Proteomes" id="UP000820977"/>
    </source>
</evidence>
<dbReference type="Gene3D" id="1.10.10.2910">
    <property type="match status" value="1"/>
</dbReference>
<evidence type="ECO:0000259" key="2">
    <source>
        <dbReference type="PROSITE" id="PS50943"/>
    </source>
</evidence>
<reference evidence="3 4" key="1">
    <citation type="submission" date="2020-05" db="EMBL/GenBank/DDBJ databases">
        <title>Distinct polysaccharide utilization as determinants for interspecies competition between intestinal Prevotella spp.</title>
        <authorList>
            <person name="Galvez E.J.C."/>
            <person name="Iljazovic A."/>
            <person name="Strowig T."/>
        </authorList>
    </citation>
    <scope>NUCLEOTIDE SEQUENCE [LARGE SCALE GENOMIC DNA]</scope>
    <source>
        <strain evidence="3 4">PCHR</strain>
    </source>
</reference>
<keyword evidence="4" id="KW-1185">Reference proteome</keyword>
<name>A0ABX2B1G6_9BACT</name>
<dbReference type="CDD" id="cd00093">
    <property type="entry name" value="HTH_XRE"/>
    <property type="match status" value="1"/>
</dbReference>
<dbReference type="PROSITE" id="PS50943">
    <property type="entry name" value="HTH_CROC1"/>
    <property type="match status" value="1"/>
</dbReference>
<dbReference type="SUPFAM" id="SSF47413">
    <property type="entry name" value="lambda repressor-like DNA-binding domains"/>
    <property type="match status" value="1"/>
</dbReference>
<gene>
    <name evidence="3" type="ORF">HPS54_06255</name>
</gene>
<comment type="caution">
    <text evidence="3">The sequence shown here is derived from an EMBL/GenBank/DDBJ whole genome shotgun (WGS) entry which is preliminary data.</text>
</comment>
<dbReference type="InterPro" id="IPR010982">
    <property type="entry name" value="Lambda_DNA-bd_dom_sf"/>
</dbReference>
<dbReference type="InterPro" id="IPR052345">
    <property type="entry name" value="Rad_response_metalloprotease"/>
</dbReference>
<dbReference type="InterPro" id="IPR001387">
    <property type="entry name" value="Cro/C1-type_HTH"/>
</dbReference>
<accession>A0ABX2B1G6</accession>
<proteinExistence type="inferred from homology"/>
<feature type="domain" description="HTH cro/C1-type" evidence="2">
    <location>
        <begin position="9"/>
        <end position="66"/>
    </location>
</feature>